<feature type="region of interest" description="Disordered" evidence="1">
    <location>
        <begin position="178"/>
        <end position="251"/>
    </location>
</feature>
<gene>
    <name evidence="2" type="ORF">BGW38_008670</name>
</gene>
<feature type="compositionally biased region" description="Pro residues" evidence="1">
    <location>
        <begin position="318"/>
        <end position="327"/>
    </location>
</feature>
<feature type="region of interest" description="Disordered" evidence="1">
    <location>
        <begin position="270"/>
        <end position="294"/>
    </location>
</feature>
<evidence type="ECO:0000313" key="2">
    <source>
        <dbReference type="EMBL" id="KAF9571174.1"/>
    </source>
</evidence>
<proteinExistence type="predicted"/>
<sequence>MDVAALDGQGTGQLESMYRETVKRRIRDCLRSDFVDLMTIGICLYQACFHQKEYLLDVLLEHRHLVAQDALAGAVQVAASVGWKRGLELLLVRWGDVEAELEPVVTTTSDLVHLGTSMKWDHATAERILPAATKAGGGKQGIRGHDARAAGSARARSSSVRGVVAAAAEGLESMANRGLRRHQSDGGRVLRPRGGRFTRNGNMGQTDDVAHVADGSLDPWGTTPPGGLARPASLNNLRPAPPPAATTGSTAAPSANVAFLDPVVIPTARSSSLRYKRPVPPANQTERISSAHLNNASRRSWFSRKIRLFRQKRKQPPVSTPPQPEPTPQGRGTAKPEARTRAVRSPATPTVMLSTEALWSLPSSMMVRRNRNSVVALMATVLRNDPELVQWLVDTFSDIKMAHLMQALMIACDRGQIRVAQVLVGGKDEGDRSTNEATNPKDTSRDLFQS</sequence>
<feature type="compositionally biased region" description="Polar residues" evidence="1">
    <location>
        <begin position="282"/>
        <end position="294"/>
    </location>
</feature>
<dbReference type="OrthoDB" id="2414666at2759"/>
<reference evidence="2" key="1">
    <citation type="journal article" date="2020" name="Fungal Divers.">
        <title>Resolving the Mortierellaceae phylogeny through synthesis of multi-gene phylogenetics and phylogenomics.</title>
        <authorList>
            <person name="Vandepol N."/>
            <person name="Liber J."/>
            <person name="Desiro A."/>
            <person name="Na H."/>
            <person name="Kennedy M."/>
            <person name="Barry K."/>
            <person name="Grigoriev I.V."/>
            <person name="Miller A.N."/>
            <person name="O'Donnell K."/>
            <person name="Stajich J.E."/>
            <person name="Bonito G."/>
        </authorList>
    </citation>
    <scope>NUCLEOTIDE SEQUENCE</scope>
    <source>
        <strain evidence="2">KOD1015</strain>
    </source>
</reference>
<feature type="compositionally biased region" description="Polar residues" evidence="1">
    <location>
        <begin position="435"/>
        <end position="450"/>
    </location>
</feature>
<comment type="caution">
    <text evidence="2">The sequence shown here is derived from an EMBL/GenBank/DDBJ whole genome shotgun (WGS) entry which is preliminary data.</text>
</comment>
<evidence type="ECO:0000313" key="3">
    <source>
        <dbReference type="Proteomes" id="UP000780801"/>
    </source>
</evidence>
<protein>
    <submittedName>
        <fullName evidence="2">Uncharacterized protein</fullName>
    </submittedName>
</protein>
<feature type="region of interest" description="Disordered" evidence="1">
    <location>
        <begin position="134"/>
        <end position="155"/>
    </location>
</feature>
<feature type="region of interest" description="Disordered" evidence="1">
    <location>
        <begin position="427"/>
        <end position="450"/>
    </location>
</feature>
<feature type="non-terminal residue" evidence="2">
    <location>
        <position position="450"/>
    </location>
</feature>
<evidence type="ECO:0000256" key="1">
    <source>
        <dbReference type="SAM" id="MobiDB-lite"/>
    </source>
</evidence>
<dbReference type="Proteomes" id="UP000780801">
    <property type="component" value="Unassembled WGS sequence"/>
</dbReference>
<dbReference type="EMBL" id="JAABOA010006030">
    <property type="protein sequence ID" value="KAF9571174.1"/>
    <property type="molecule type" value="Genomic_DNA"/>
</dbReference>
<keyword evidence="3" id="KW-1185">Reference proteome</keyword>
<feature type="region of interest" description="Disordered" evidence="1">
    <location>
        <begin position="310"/>
        <end position="347"/>
    </location>
</feature>
<accession>A0A9P6K9J0</accession>
<dbReference type="AlphaFoldDB" id="A0A9P6K9J0"/>
<organism evidence="2 3">
    <name type="scientific">Lunasporangiospora selenospora</name>
    <dbReference type="NCBI Taxonomy" id="979761"/>
    <lineage>
        <taxon>Eukaryota</taxon>
        <taxon>Fungi</taxon>
        <taxon>Fungi incertae sedis</taxon>
        <taxon>Mucoromycota</taxon>
        <taxon>Mortierellomycotina</taxon>
        <taxon>Mortierellomycetes</taxon>
        <taxon>Mortierellales</taxon>
        <taxon>Mortierellaceae</taxon>
        <taxon>Lunasporangiospora</taxon>
    </lineage>
</organism>
<name>A0A9P6K9J0_9FUNG</name>